<reference evidence="1" key="2">
    <citation type="submission" date="2020-09" db="EMBL/GenBank/DDBJ databases">
        <authorList>
            <person name="Sun Q."/>
            <person name="Ohkuma M."/>
        </authorList>
    </citation>
    <scope>NUCLEOTIDE SEQUENCE</scope>
    <source>
        <strain evidence="1">JCM 30078</strain>
    </source>
</reference>
<sequence>MDNENSAPIPDIPAQTKKRIDFLNDADFRIPVTVEEFNRGDEEIIALFERD</sequence>
<keyword evidence="2" id="KW-1185">Reference proteome</keyword>
<protein>
    <submittedName>
        <fullName evidence="1">Uncharacterized protein</fullName>
    </submittedName>
</protein>
<gene>
    <name evidence="1" type="ORF">GCM10009304_30220</name>
</gene>
<evidence type="ECO:0000313" key="1">
    <source>
        <dbReference type="EMBL" id="GGK02376.1"/>
    </source>
</evidence>
<proteinExistence type="predicted"/>
<comment type="caution">
    <text evidence="1">The sequence shown here is derived from an EMBL/GenBank/DDBJ whole genome shotgun (WGS) entry which is preliminary data.</text>
</comment>
<organism evidence="1 2">
    <name type="scientific">Pseudomonas matsuisoli</name>
    <dbReference type="NCBI Taxonomy" id="1515666"/>
    <lineage>
        <taxon>Bacteria</taxon>
        <taxon>Pseudomonadati</taxon>
        <taxon>Pseudomonadota</taxon>
        <taxon>Gammaproteobacteria</taxon>
        <taxon>Pseudomonadales</taxon>
        <taxon>Pseudomonadaceae</taxon>
        <taxon>Pseudomonas</taxon>
    </lineage>
</organism>
<accession>A0A917PZ34</accession>
<dbReference type="AlphaFoldDB" id="A0A917PZ34"/>
<name>A0A917PZ34_9PSED</name>
<dbReference type="Proteomes" id="UP000635983">
    <property type="component" value="Unassembled WGS sequence"/>
</dbReference>
<dbReference type="EMBL" id="BMPO01000007">
    <property type="protein sequence ID" value="GGK02376.1"/>
    <property type="molecule type" value="Genomic_DNA"/>
</dbReference>
<evidence type="ECO:0000313" key="2">
    <source>
        <dbReference type="Proteomes" id="UP000635983"/>
    </source>
</evidence>
<reference evidence="1" key="1">
    <citation type="journal article" date="2014" name="Int. J. Syst. Evol. Microbiol.">
        <title>Complete genome sequence of Corynebacterium casei LMG S-19264T (=DSM 44701T), isolated from a smear-ripened cheese.</title>
        <authorList>
            <consortium name="US DOE Joint Genome Institute (JGI-PGF)"/>
            <person name="Walter F."/>
            <person name="Albersmeier A."/>
            <person name="Kalinowski J."/>
            <person name="Ruckert C."/>
        </authorList>
    </citation>
    <scope>NUCLEOTIDE SEQUENCE</scope>
    <source>
        <strain evidence="1">JCM 30078</strain>
    </source>
</reference>